<evidence type="ECO:0000313" key="1">
    <source>
        <dbReference type="EMBL" id="CQR65847.1"/>
    </source>
</evidence>
<organism evidence="1 2">
    <name type="scientific">Streptomyces leeuwenhoekii</name>
    <dbReference type="NCBI Taxonomy" id="1437453"/>
    <lineage>
        <taxon>Bacteria</taxon>
        <taxon>Bacillati</taxon>
        <taxon>Actinomycetota</taxon>
        <taxon>Actinomycetes</taxon>
        <taxon>Kitasatosporales</taxon>
        <taxon>Streptomycetaceae</taxon>
        <taxon>Streptomyces</taxon>
    </lineage>
</organism>
<dbReference type="AlphaFoldDB" id="A0A0F7W7N9"/>
<protein>
    <submittedName>
        <fullName evidence="1">Uncharacterized protein</fullName>
    </submittedName>
</protein>
<evidence type="ECO:0000313" key="2">
    <source>
        <dbReference type="Proteomes" id="UP000035016"/>
    </source>
</evidence>
<dbReference type="KEGG" id="sle:sle_63930"/>
<reference evidence="1 2" key="1">
    <citation type="submission" date="2015-02" db="EMBL/GenBank/DDBJ databases">
        <authorList>
            <person name="Gomez-Escribano P.J."/>
        </authorList>
    </citation>
    <scope>NUCLEOTIDE SEQUENCE [LARGE SCALE GENOMIC DNA]</scope>
    <source>
        <strain evidence="2">C34 (DSM 42122 / NRRL B-24963)</strain>
    </source>
</reference>
<dbReference type="Proteomes" id="UP000035016">
    <property type="component" value="Chromosome Chromosome"/>
</dbReference>
<accession>A0A0F7W7N9</accession>
<sequence length="977" mass="105291">MGPFRVVRPADMLVVDIGLVNLRFDGHRLVRRDPAAPTLILVGLPPQHVLEEVPQLGDMATPPRSVKAFTSGGSQLVFSVPPEVQSLDLSLESLLDWERLVPLTVPLLQPGGTATGLPGSVLEFPTRLLLTYDEPVTWACRSELHRADGRTELWHARLSGQGGGEALLRALRTAEGRAPVPVRVPLSAANLADLVTLTSRAELIDATGAPIVLPTAPLRAEQFIVTPLGASAHLQGAWDDVSRGATTQLAAIGRRRPDLAAYDHVTGLGRDQFVRVVTRGFLSTGHPALLVSEFKRLFVAHRDDGIVAYLQREDRIVLREPEVRYGENTGFPHQGREMPFRLLRVTDRVTPPLKPAWPPRTAEREHPEAPQPFWVELQGGEHDHRFTVLGTDHEGRKVSFTMPLVFVPASWAGEWEELRLRYSPDEANLRDRVRRPLDGQVMAMAEPPAGAPGSTSHAVGKLVFAMSRKAAGGEHPLAGTLVVSEAEVRVPALEQFTPTTGDRLVTFNDVYRTRGMAAHPARAYLDLVHPVALEFAAEEAGGLARPNAAVKVITSQAGVVPDMFRPEPTGEIGAAPIEEIRNAFGAAKLLGFIDLGPLVAPIGRQDLDRLKQLGDSEIQSILDDPRAVIPAPVLRIRDLAGGVGKELRYVWKTGLTPPDPGPEGKAFPLDVSDAVLTLDARTTVSKDAGRKTSIEGRLRDVALKVAGVARVSIADLRFKAVPGNKPEVSASGLELAFLGELRFIDTLRSALPADAFGSGAFVDVQPWGIRTGYALALPAIGVGVFSLANVSLSTELTIPFEADKAVSFRFSVSERQRPFNVTVSLFGGGGYFSLLVDAEEGIREAEGAIEFGGGAALNLGVASGGVTVMAGVRFEIRDGDVKVGGYLRCNGFLCVLGIVTVSVEFYLELTYEKRGNESVVRGRGTLTVSVKIAFFSKSVSLSLERSFSGAPGDPAFVDCFDKETHWEDYCLGFDGDP</sequence>
<dbReference type="EMBL" id="LN831790">
    <property type="protein sequence ID" value="CQR65847.1"/>
    <property type="molecule type" value="Genomic_DNA"/>
</dbReference>
<gene>
    <name evidence="1" type="primary">sle_63930</name>
</gene>
<name>A0A0F7W7N9_STRLW</name>
<proteinExistence type="predicted"/>